<organism evidence="1 2">
    <name type="scientific">Vicia faba</name>
    <name type="common">Broad bean</name>
    <name type="synonym">Faba vulgaris</name>
    <dbReference type="NCBI Taxonomy" id="3906"/>
    <lineage>
        <taxon>Eukaryota</taxon>
        <taxon>Viridiplantae</taxon>
        <taxon>Streptophyta</taxon>
        <taxon>Embryophyta</taxon>
        <taxon>Tracheophyta</taxon>
        <taxon>Spermatophyta</taxon>
        <taxon>Magnoliopsida</taxon>
        <taxon>eudicotyledons</taxon>
        <taxon>Gunneridae</taxon>
        <taxon>Pentapetalae</taxon>
        <taxon>rosids</taxon>
        <taxon>fabids</taxon>
        <taxon>Fabales</taxon>
        <taxon>Fabaceae</taxon>
        <taxon>Papilionoideae</taxon>
        <taxon>50 kb inversion clade</taxon>
        <taxon>NPAAA clade</taxon>
        <taxon>Hologalegina</taxon>
        <taxon>IRL clade</taxon>
        <taxon>Fabeae</taxon>
        <taxon>Vicia</taxon>
    </lineage>
</organism>
<evidence type="ECO:0000313" key="1">
    <source>
        <dbReference type="EMBL" id="CAI8586506.1"/>
    </source>
</evidence>
<name>A0AAV0YKG8_VICFA</name>
<proteinExistence type="predicted"/>
<sequence>MHLRFMSAGQVKMSLKDNDEVLVMFASLRLESDVVDSDMHMVYLEKTSFLRKLGYTDNSEEMEIATKMFEGRGDELLERFDCLVEAGLEYNTVVGMKRNAIHREFHLSTIVSSHEKQFLKLFVNVHLGPTAWQTINSLSNNYKD</sequence>
<dbReference type="Proteomes" id="UP001157006">
    <property type="component" value="Chromosome 1L"/>
</dbReference>
<reference evidence="1 2" key="1">
    <citation type="submission" date="2023-01" db="EMBL/GenBank/DDBJ databases">
        <authorList>
            <person name="Kreplak J."/>
        </authorList>
    </citation>
    <scope>NUCLEOTIDE SEQUENCE [LARGE SCALE GENOMIC DNA]</scope>
</reference>
<gene>
    <name evidence="1" type="ORF">VFH_I257360</name>
</gene>
<keyword evidence="2" id="KW-1185">Reference proteome</keyword>
<protein>
    <submittedName>
        <fullName evidence="1">Uncharacterized protein</fullName>
    </submittedName>
</protein>
<evidence type="ECO:0000313" key="2">
    <source>
        <dbReference type="Proteomes" id="UP001157006"/>
    </source>
</evidence>
<dbReference type="EMBL" id="OX451736">
    <property type="protein sequence ID" value="CAI8586506.1"/>
    <property type="molecule type" value="Genomic_DNA"/>
</dbReference>
<accession>A0AAV0YKG8</accession>
<dbReference type="AlphaFoldDB" id="A0AAV0YKG8"/>